<protein>
    <submittedName>
        <fullName evidence="1">Uncharacterized protein</fullName>
    </submittedName>
</protein>
<keyword evidence="2" id="KW-1185">Reference proteome</keyword>
<name>A0A558RAD7_9SPHN</name>
<sequence length="133" mass="14420">MRKAAFETEAFRIDAAPDAAFPLCDPLEDDSPDDALLITSARRLQRLAIIAAETGARFARDGIAHDAAAWMLAPRRLFGGRPAITACMERPHFGRALLLHGLSLGLDAEPADVDDLLADASIRIWLRNTKSVA</sequence>
<reference evidence="1 2" key="1">
    <citation type="submission" date="2019-07" db="EMBL/GenBank/DDBJ databases">
        <title>Sphingomonas solaris sp. nov., isolated from a solar panel from Boston, Massachusetts.</title>
        <authorList>
            <person name="Tanner K."/>
            <person name="Pascual J."/>
            <person name="Mancuso C."/>
            <person name="Pereto J."/>
            <person name="Khalil A."/>
            <person name="Vilanova C."/>
        </authorList>
    </citation>
    <scope>NUCLEOTIDE SEQUENCE [LARGE SCALE GENOMIC DNA]</scope>
    <source>
        <strain evidence="1 2">R4DWN</strain>
    </source>
</reference>
<dbReference type="RefSeq" id="WP_145148740.1">
    <property type="nucleotide sequence ID" value="NZ_VNIM01000012.1"/>
</dbReference>
<accession>A0A558RAD7</accession>
<dbReference type="EMBL" id="VNIM01000012">
    <property type="protein sequence ID" value="TVV76252.1"/>
    <property type="molecule type" value="Genomic_DNA"/>
</dbReference>
<evidence type="ECO:0000313" key="1">
    <source>
        <dbReference type="EMBL" id="TVV76252.1"/>
    </source>
</evidence>
<dbReference type="OrthoDB" id="7432939at2"/>
<comment type="caution">
    <text evidence="1">The sequence shown here is derived from an EMBL/GenBank/DDBJ whole genome shotgun (WGS) entry which is preliminary data.</text>
</comment>
<dbReference type="Proteomes" id="UP000318681">
    <property type="component" value="Unassembled WGS sequence"/>
</dbReference>
<organism evidence="1 2">
    <name type="scientific">Alterirhizorhabdus solaris</name>
    <dbReference type="NCBI Taxonomy" id="2529389"/>
    <lineage>
        <taxon>Bacteria</taxon>
        <taxon>Pseudomonadati</taxon>
        <taxon>Pseudomonadota</taxon>
        <taxon>Alphaproteobacteria</taxon>
        <taxon>Sphingomonadales</taxon>
        <taxon>Rhizorhabdaceae</taxon>
        <taxon>Alterirhizorhabdus</taxon>
    </lineage>
</organism>
<proteinExistence type="predicted"/>
<dbReference type="AlphaFoldDB" id="A0A558RAD7"/>
<evidence type="ECO:0000313" key="2">
    <source>
        <dbReference type="Proteomes" id="UP000318681"/>
    </source>
</evidence>
<gene>
    <name evidence="1" type="ORF">FOY91_04935</name>
</gene>